<accession>A0AA40CUU4</accession>
<sequence length="653" mass="71876">MNFTENNLYRYSRRSLKKPDAPRLRQKKYFAKARALATGVDENHLQRQRSMGTKMKRLRDLDLSRSETPLDQSTLLHFENTEKKSAPSQPSIEERLRRMHRQRRLRRTEQSARDENREKLLGLGSTSRLDRQHEGHPHAVPRQMRENLPPLTEHVSERQQAQPAPLTQGGSNARTRKYTNSSHFERQLRDQDPNLVHPVPLRAIPSHVYSLDPQQSAYSGSAVAQVGRSVSPVPLSQAEENRDWRRWLGNSTASFITEDATVCGRLSPNKVAISPGISERRQPREWSQTISTIPDIALAAEIESDCGETRDASNIPSSSDFSEILAQYESIVSGLGLWESHKDFGVEEPHILPPDSRSTDLETNATRNAVCLTPLAILRAPGEGEEAPDEAWKRFVFGDDNTDELEHAITEATQDAARNMQSSDCLTCTTEDEEPHSEWDSVLAVRGTPSAGLLGAPNTASGNLSSAVIAASREATLAPSSAEMLSDLTPSSSHATTLSSRVLAEAGSNMSPGDDRFANQDREPWPAASAAPDGSDHESLSDHATVTPSVGLSTVTSMAVEPARSVGGNEPQFRFAPPKLFVGNRSTPNNVIRPTGAAVPLSFARKRRGRPKKRAHDGRADIRALPNYAGDPIEEIEDDDVTQPSLFGTLEFA</sequence>
<feature type="compositionally biased region" description="Polar residues" evidence="1">
    <location>
        <begin position="168"/>
        <end position="177"/>
    </location>
</feature>
<feature type="region of interest" description="Disordered" evidence="1">
    <location>
        <begin position="506"/>
        <end position="544"/>
    </location>
</feature>
<feature type="region of interest" description="Disordered" evidence="1">
    <location>
        <begin position="41"/>
        <end position="177"/>
    </location>
</feature>
<evidence type="ECO:0000256" key="1">
    <source>
        <dbReference type="SAM" id="MobiDB-lite"/>
    </source>
</evidence>
<proteinExistence type="predicted"/>
<dbReference type="AlphaFoldDB" id="A0AA40CUU4"/>
<feature type="compositionally biased region" description="Basic and acidic residues" evidence="1">
    <location>
        <begin position="513"/>
        <end position="524"/>
    </location>
</feature>
<comment type="caution">
    <text evidence="2">The sequence shown here is derived from an EMBL/GenBank/DDBJ whole genome shotgun (WGS) entry which is preliminary data.</text>
</comment>
<protein>
    <submittedName>
        <fullName evidence="2">Uncharacterized protein</fullName>
    </submittedName>
</protein>
<feature type="compositionally biased region" description="Basic residues" evidence="1">
    <location>
        <begin position="97"/>
        <end position="106"/>
    </location>
</feature>
<gene>
    <name evidence="2" type="ORF">B0T16DRAFT_443568</name>
</gene>
<feature type="compositionally biased region" description="Polar residues" evidence="1">
    <location>
        <begin position="66"/>
        <end position="75"/>
    </location>
</feature>
<evidence type="ECO:0000313" key="3">
    <source>
        <dbReference type="Proteomes" id="UP001174936"/>
    </source>
</evidence>
<feature type="compositionally biased region" description="Basic and acidic residues" evidence="1">
    <location>
        <begin position="128"/>
        <end position="137"/>
    </location>
</feature>
<evidence type="ECO:0000313" key="2">
    <source>
        <dbReference type="EMBL" id="KAK0652296.1"/>
    </source>
</evidence>
<dbReference type="Proteomes" id="UP001174936">
    <property type="component" value="Unassembled WGS sequence"/>
</dbReference>
<organism evidence="2 3">
    <name type="scientific">Cercophora newfieldiana</name>
    <dbReference type="NCBI Taxonomy" id="92897"/>
    <lineage>
        <taxon>Eukaryota</taxon>
        <taxon>Fungi</taxon>
        <taxon>Dikarya</taxon>
        <taxon>Ascomycota</taxon>
        <taxon>Pezizomycotina</taxon>
        <taxon>Sordariomycetes</taxon>
        <taxon>Sordariomycetidae</taxon>
        <taxon>Sordariales</taxon>
        <taxon>Lasiosphaeriaceae</taxon>
        <taxon>Cercophora</taxon>
    </lineage>
</organism>
<feature type="compositionally biased region" description="Basic and acidic residues" evidence="1">
    <location>
        <begin position="107"/>
        <end position="120"/>
    </location>
</feature>
<name>A0AA40CUU4_9PEZI</name>
<dbReference type="EMBL" id="JAULSV010000002">
    <property type="protein sequence ID" value="KAK0652296.1"/>
    <property type="molecule type" value="Genomic_DNA"/>
</dbReference>
<reference evidence="2" key="1">
    <citation type="submission" date="2023-06" db="EMBL/GenBank/DDBJ databases">
        <title>Genome-scale phylogeny and comparative genomics of the fungal order Sordariales.</title>
        <authorList>
            <consortium name="Lawrence Berkeley National Laboratory"/>
            <person name="Hensen N."/>
            <person name="Bonometti L."/>
            <person name="Westerberg I."/>
            <person name="Brannstrom I.O."/>
            <person name="Guillou S."/>
            <person name="Cros-Aarteil S."/>
            <person name="Calhoun S."/>
            <person name="Haridas S."/>
            <person name="Kuo A."/>
            <person name="Mondo S."/>
            <person name="Pangilinan J."/>
            <person name="Riley R."/>
            <person name="Labutti K."/>
            <person name="Andreopoulos B."/>
            <person name="Lipzen A."/>
            <person name="Chen C."/>
            <person name="Yanf M."/>
            <person name="Daum C."/>
            <person name="Ng V."/>
            <person name="Clum A."/>
            <person name="Steindorff A."/>
            <person name="Ohm R."/>
            <person name="Martin F."/>
            <person name="Silar P."/>
            <person name="Natvig D."/>
            <person name="Lalanne C."/>
            <person name="Gautier V."/>
            <person name="Ament-Velasquez S.L."/>
            <person name="Kruys A."/>
            <person name="Hutchinson M.I."/>
            <person name="Powell A.J."/>
            <person name="Barry K."/>
            <person name="Miller A.N."/>
            <person name="Grigoriev I.V."/>
            <person name="Debuchy R."/>
            <person name="Gladieux P."/>
            <person name="Thoren M.H."/>
            <person name="Johannesson H."/>
        </authorList>
    </citation>
    <scope>NUCLEOTIDE SEQUENCE</scope>
    <source>
        <strain evidence="2">SMH2532-1</strain>
    </source>
</reference>
<keyword evidence="3" id="KW-1185">Reference proteome</keyword>